<dbReference type="InterPro" id="IPR011042">
    <property type="entry name" value="6-blade_b-propeller_TolB-like"/>
</dbReference>
<dbReference type="PROSITE" id="PS51125">
    <property type="entry name" value="NHL"/>
    <property type="match status" value="1"/>
</dbReference>
<organism evidence="3 4">
    <name type="scientific">Adineta steineri</name>
    <dbReference type="NCBI Taxonomy" id="433720"/>
    <lineage>
        <taxon>Eukaryota</taxon>
        <taxon>Metazoa</taxon>
        <taxon>Spiralia</taxon>
        <taxon>Gnathifera</taxon>
        <taxon>Rotifera</taxon>
        <taxon>Eurotatoria</taxon>
        <taxon>Bdelloidea</taxon>
        <taxon>Adinetida</taxon>
        <taxon>Adinetidae</taxon>
        <taxon>Adineta</taxon>
    </lineage>
</organism>
<dbReference type="Gene3D" id="2.120.10.30">
    <property type="entry name" value="TolB, C-terminal domain"/>
    <property type="match status" value="1"/>
</dbReference>
<dbReference type="Proteomes" id="UP000663868">
    <property type="component" value="Unassembled WGS sequence"/>
</dbReference>
<dbReference type="AlphaFoldDB" id="A0A819ZFV5"/>
<gene>
    <name evidence="3" type="ORF">KXQ929_LOCUS38349</name>
</gene>
<comment type="caution">
    <text evidence="3">The sequence shown here is derived from an EMBL/GenBank/DDBJ whole genome shotgun (WGS) entry which is preliminary data.</text>
</comment>
<evidence type="ECO:0000313" key="4">
    <source>
        <dbReference type="Proteomes" id="UP000663868"/>
    </source>
</evidence>
<reference evidence="3" key="1">
    <citation type="submission" date="2021-02" db="EMBL/GenBank/DDBJ databases">
        <authorList>
            <person name="Nowell W R."/>
        </authorList>
    </citation>
    <scope>NUCLEOTIDE SEQUENCE</scope>
</reference>
<dbReference type="InterPro" id="IPR050952">
    <property type="entry name" value="TRIM-NHL_E3_ligases"/>
</dbReference>
<dbReference type="PANTHER" id="PTHR24104:SF25">
    <property type="entry name" value="PROTEIN LIN-41"/>
    <property type="match status" value="1"/>
</dbReference>
<protein>
    <submittedName>
        <fullName evidence="3">Uncharacterized protein</fullName>
    </submittedName>
</protein>
<accession>A0A819ZFV5</accession>
<evidence type="ECO:0000313" key="3">
    <source>
        <dbReference type="EMBL" id="CAF4170292.1"/>
    </source>
</evidence>
<keyword evidence="1" id="KW-0677">Repeat</keyword>
<proteinExistence type="predicted"/>
<dbReference type="Pfam" id="PF01436">
    <property type="entry name" value="NHL"/>
    <property type="match status" value="1"/>
</dbReference>
<dbReference type="SUPFAM" id="SSF75011">
    <property type="entry name" value="3-carboxy-cis,cis-mucoante lactonizing enzyme"/>
    <property type="match status" value="1"/>
</dbReference>
<evidence type="ECO:0000256" key="1">
    <source>
        <dbReference type="ARBA" id="ARBA00022737"/>
    </source>
</evidence>
<evidence type="ECO:0000256" key="2">
    <source>
        <dbReference type="PROSITE-ProRule" id="PRU00504"/>
    </source>
</evidence>
<dbReference type="PANTHER" id="PTHR24104">
    <property type="entry name" value="E3 UBIQUITIN-PROTEIN LIGASE NHLRC1-RELATED"/>
    <property type="match status" value="1"/>
</dbReference>
<sequence length="337" mass="37620">MADMNSTEKSSNKDVLVDQLISNGSTKWKQVGIIVAGEKKEAEGEGVDQLNTPNNLAFDNKYQNIYVSDYTNGRIQRFSVNGKDDRTGVTVLKLNDLDVPPELALGKKGNNPNALFIDKNDNIYVSEHQPPCRVLKLSPNGTLTTVIESGDSTFRCCSGLYVDENENIYVADWEESTVWKFDKNGKNREIIAGGNGYGNRSDQLSHPKGIFVAEKTGNIYVVDVYNRHVQRWSPGSKVGETVCGGNDEGDDLNQFEYPWSVFVDSNEKQIYVCDPYNGRVVRWSAGAEQGEFIVGNNSKNANPTELPFFAAIRFDQNANIYVADSKKNQIRKYLIDN</sequence>
<feature type="repeat" description="NHL" evidence="2">
    <location>
        <begin position="141"/>
        <end position="184"/>
    </location>
</feature>
<dbReference type="Gene3D" id="2.40.10.500">
    <property type="match status" value="1"/>
</dbReference>
<name>A0A819ZFV5_9BILA</name>
<dbReference type="GO" id="GO:0008270">
    <property type="term" value="F:zinc ion binding"/>
    <property type="evidence" value="ECO:0007669"/>
    <property type="project" value="UniProtKB-KW"/>
</dbReference>
<dbReference type="CDD" id="cd05819">
    <property type="entry name" value="NHL"/>
    <property type="match status" value="1"/>
</dbReference>
<dbReference type="InterPro" id="IPR001258">
    <property type="entry name" value="NHL_repeat"/>
</dbReference>
<dbReference type="EMBL" id="CAJOBB010006777">
    <property type="protein sequence ID" value="CAF4170292.1"/>
    <property type="molecule type" value="Genomic_DNA"/>
</dbReference>